<proteinExistence type="predicted"/>
<accession>A0ABQ7VKH2</accession>
<dbReference type="Proteomes" id="UP000826656">
    <property type="component" value="Unassembled WGS sequence"/>
</dbReference>
<reference evidence="1 2" key="1">
    <citation type="journal article" date="2021" name="bioRxiv">
        <title>Chromosome-scale and haplotype-resolved genome assembly of a tetraploid potato cultivar.</title>
        <authorList>
            <person name="Sun H."/>
            <person name="Jiao W.-B."/>
            <person name="Krause K."/>
            <person name="Campoy J.A."/>
            <person name="Goel M."/>
            <person name="Folz-Donahue K."/>
            <person name="Kukat C."/>
            <person name="Huettel B."/>
            <person name="Schneeberger K."/>
        </authorList>
    </citation>
    <scope>NUCLEOTIDE SEQUENCE [LARGE SCALE GENOMIC DNA]</scope>
    <source>
        <strain evidence="1">SolTubOtavaFocal</strain>
        <tissue evidence="1">Leaves</tissue>
    </source>
</reference>
<evidence type="ECO:0000313" key="1">
    <source>
        <dbReference type="EMBL" id="KAH0769047.1"/>
    </source>
</evidence>
<evidence type="ECO:0000313" key="2">
    <source>
        <dbReference type="Proteomes" id="UP000826656"/>
    </source>
</evidence>
<gene>
    <name evidence="1" type="ORF">KY290_013028</name>
</gene>
<name>A0ABQ7VKH2_SOLTU</name>
<sequence length="80" mass="9175">MAYDNVVSALGKIYKFHRDNFASAQLEVVVEKKTWWNNGIVLPLEHGRARLLLMDLVCVQHSDSACRYLVGGIVWCSKFY</sequence>
<keyword evidence="2" id="KW-1185">Reference proteome</keyword>
<protein>
    <submittedName>
        <fullName evidence="1">Uncharacterized protein</fullName>
    </submittedName>
</protein>
<dbReference type="EMBL" id="JAIVGD010000011">
    <property type="protein sequence ID" value="KAH0769047.1"/>
    <property type="molecule type" value="Genomic_DNA"/>
</dbReference>
<comment type="caution">
    <text evidence="1">The sequence shown here is derived from an EMBL/GenBank/DDBJ whole genome shotgun (WGS) entry which is preliminary data.</text>
</comment>
<organism evidence="1 2">
    <name type="scientific">Solanum tuberosum</name>
    <name type="common">Potato</name>
    <dbReference type="NCBI Taxonomy" id="4113"/>
    <lineage>
        <taxon>Eukaryota</taxon>
        <taxon>Viridiplantae</taxon>
        <taxon>Streptophyta</taxon>
        <taxon>Embryophyta</taxon>
        <taxon>Tracheophyta</taxon>
        <taxon>Spermatophyta</taxon>
        <taxon>Magnoliopsida</taxon>
        <taxon>eudicotyledons</taxon>
        <taxon>Gunneridae</taxon>
        <taxon>Pentapetalae</taxon>
        <taxon>asterids</taxon>
        <taxon>lamiids</taxon>
        <taxon>Solanales</taxon>
        <taxon>Solanaceae</taxon>
        <taxon>Solanoideae</taxon>
        <taxon>Solaneae</taxon>
        <taxon>Solanum</taxon>
    </lineage>
</organism>